<dbReference type="PRINTS" id="PR01130">
    <property type="entry name" value="DERENTRNSPRT"/>
</dbReference>
<dbReference type="EMBL" id="JAPWTJ010000017">
    <property type="protein sequence ID" value="KAJ8985296.1"/>
    <property type="molecule type" value="Genomic_DNA"/>
</dbReference>
<dbReference type="InterPro" id="IPR036259">
    <property type="entry name" value="MFS_trans_sf"/>
</dbReference>
<comment type="subcellular location">
    <subcellularLocation>
        <location evidence="1">Membrane</location>
        <topology evidence="1">Multi-pass membrane protein</topology>
    </subcellularLocation>
</comment>
<organism evidence="8 9">
    <name type="scientific">Molorchus minor</name>
    <dbReference type="NCBI Taxonomy" id="1323400"/>
    <lineage>
        <taxon>Eukaryota</taxon>
        <taxon>Metazoa</taxon>
        <taxon>Ecdysozoa</taxon>
        <taxon>Arthropoda</taxon>
        <taxon>Hexapoda</taxon>
        <taxon>Insecta</taxon>
        <taxon>Pterygota</taxon>
        <taxon>Neoptera</taxon>
        <taxon>Endopterygota</taxon>
        <taxon>Coleoptera</taxon>
        <taxon>Polyphaga</taxon>
        <taxon>Cucujiformia</taxon>
        <taxon>Chrysomeloidea</taxon>
        <taxon>Cerambycidae</taxon>
        <taxon>Lamiinae</taxon>
        <taxon>Monochamini</taxon>
        <taxon>Molorchus</taxon>
    </lineage>
</organism>
<evidence type="ECO:0000256" key="2">
    <source>
        <dbReference type="ARBA" id="ARBA00007965"/>
    </source>
</evidence>
<evidence type="ECO:0000256" key="3">
    <source>
        <dbReference type="ARBA" id="ARBA00022448"/>
    </source>
</evidence>
<dbReference type="PANTHER" id="PTHR10332">
    <property type="entry name" value="EQUILIBRATIVE NUCLEOSIDE TRANSPORTER"/>
    <property type="match status" value="1"/>
</dbReference>
<feature type="transmembrane region" description="Helical" evidence="7">
    <location>
        <begin position="41"/>
        <end position="62"/>
    </location>
</feature>
<evidence type="ECO:0000313" key="8">
    <source>
        <dbReference type="EMBL" id="KAJ8985296.1"/>
    </source>
</evidence>
<gene>
    <name evidence="8" type="ORF">NQ317_007083</name>
</gene>
<feature type="transmembrane region" description="Helical" evidence="7">
    <location>
        <begin position="343"/>
        <end position="363"/>
    </location>
</feature>
<evidence type="ECO:0000256" key="1">
    <source>
        <dbReference type="ARBA" id="ARBA00004141"/>
    </source>
</evidence>
<feature type="transmembrane region" description="Helical" evidence="7">
    <location>
        <begin position="92"/>
        <end position="112"/>
    </location>
</feature>
<feature type="transmembrane region" description="Helical" evidence="7">
    <location>
        <begin position="191"/>
        <end position="213"/>
    </location>
</feature>
<name>A0ABQ9K3Y9_9CUCU</name>
<evidence type="ECO:0000256" key="6">
    <source>
        <dbReference type="ARBA" id="ARBA00023136"/>
    </source>
</evidence>
<feature type="transmembrane region" description="Helical" evidence="7">
    <location>
        <begin position="150"/>
        <end position="179"/>
    </location>
</feature>
<protein>
    <recommendedName>
        <fullName evidence="10">Equilibrative nucleoside transporter 3</fullName>
    </recommendedName>
</protein>
<feature type="transmembrane region" description="Helical" evidence="7">
    <location>
        <begin position="270"/>
        <end position="287"/>
    </location>
</feature>
<feature type="transmembrane region" description="Helical" evidence="7">
    <location>
        <begin position="383"/>
        <end position="403"/>
    </location>
</feature>
<feature type="transmembrane region" description="Helical" evidence="7">
    <location>
        <begin position="219"/>
        <end position="239"/>
    </location>
</feature>
<proteinExistence type="inferred from homology"/>
<keyword evidence="4 7" id="KW-0812">Transmembrane</keyword>
<dbReference type="Proteomes" id="UP001162164">
    <property type="component" value="Unassembled WGS sequence"/>
</dbReference>
<reference evidence="8" key="1">
    <citation type="journal article" date="2023" name="Insect Mol. Biol.">
        <title>Genome sequencing provides insights into the evolution of gene families encoding plant cell wall-degrading enzymes in longhorned beetles.</title>
        <authorList>
            <person name="Shin N.R."/>
            <person name="Okamura Y."/>
            <person name="Kirsch R."/>
            <person name="Pauchet Y."/>
        </authorList>
    </citation>
    <scope>NUCLEOTIDE SEQUENCE</scope>
    <source>
        <strain evidence="8">MMC_N1</strain>
    </source>
</reference>
<dbReference type="SUPFAM" id="SSF103473">
    <property type="entry name" value="MFS general substrate transporter"/>
    <property type="match status" value="1"/>
</dbReference>
<keyword evidence="5 7" id="KW-1133">Transmembrane helix</keyword>
<comment type="similarity">
    <text evidence="2">Belongs to the SLC29A/ENT transporter (TC 2.A.57) family.</text>
</comment>
<feature type="transmembrane region" description="Helical" evidence="7">
    <location>
        <begin position="124"/>
        <end position="144"/>
    </location>
</feature>
<dbReference type="InterPro" id="IPR002259">
    <property type="entry name" value="Eqnu_transpt"/>
</dbReference>
<evidence type="ECO:0000313" key="9">
    <source>
        <dbReference type="Proteomes" id="UP001162164"/>
    </source>
</evidence>
<comment type="caution">
    <text evidence="8">The sequence shown here is derived from an EMBL/GenBank/DDBJ whole genome shotgun (WGS) entry which is preliminary data.</text>
</comment>
<dbReference type="Pfam" id="PF01733">
    <property type="entry name" value="Nucleoside_tran"/>
    <property type="match status" value="2"/>
</dbReference>
<evidence type="ECO:0000256" key="5">
    <source>
        <dbReference type="ARBA" id="ARBA00022989"/>
    </source>
</evidence>
<accession>A0ABQ9K3Y9</accession>
<evidence type="ECO:0008006" key="10">
    <source>
        <dbReference type="Google" id="ProtNLM"/>
    </source>
</evidence>
<evidence type="ECO:0000256" key="4">
    <source>
        <dbReference type="ARBA" id="ARBA00022692"/>
    </source>
</evidence>
<keyword evidence="3" id="KW-0813">Transport</keyword>
<keyword evidence="9" id="KW-1185">Reference proteome</keyword>
<dbReference type="PANTHER" id="PTHR10332:SF88">
    <property type="entry name" value="EQUILIBRATIVE NUCLEOSIDE TRANSPORTER 1, ISOFORM A"/>
    <property type="match status" value="1"/>
</dbReference>
<keyword evidence="6 7" id="KW-0472">Membrane</keyword>
<feature type="transmembrane region" description="Helical" evidence="7">
    <location>
        <begin position="314"/>
        <end position="331"/>
    </location>
</feature>
<sequence length="407" mass="46103">MAVLGKNKKVSIVSIASVERQMLPHLSVKADDPNEPKDKYYFVHILFVLMGLMHFLPMSFFVTANGYWMYKFRNVSAEITDTSRRTVLQTHFTPLCAISNTVPSLIFIWISTLFGYKIKARPRILGALLILSLCFVSATVFVNVDTDSWQTLFFCVTCATMVVLNSANAMIEVAIIVILSKFPQSYMKVYLFGQGCAAIFNEILQIITLAIGTSTTASALLYFICGTTVMVMSLFLFHITKYNACYRYHASSIVEDTKKEMLPLSEARKIFKIVWPGILTMGLMQLTQSPMHHTITSLVVSQNYGSGSAWSDTYFVPVVTFLLADVVLLIGRMAASKINKTFGAVRMNVFMVIRMFVFMPLIYLCNAQPRKHLPVVFPYDWQFIIILMVFSFTNGYFYNMVFLDIAK</sequence>
<evidence type="ECO:0000256" key="7">
    <source>
        <dbReference type="SAM" id="Phobius"/>
    </source>
</evidence>